<gene>
    <name evidence="1" type="ORF">CEPIT_LOCUS41362</name>
</gene>
<reference evidence="1" key="1">
    <citation type="submission" date="2022-07" db="EMBL/GenBank/DDBJ databases">
        <authorList>
            <person name="Macas J."/>
            <person name="Novak P."/>
            <person name="Neumann P."/>
        </authorList>
    </citation>
    <scope>NUCLEOTIDE SEQUENCE</scope>
</reference>
<evidence type="ECO:0000313" key="2">
    <source>
        <dbReference type="Proteomes" id="UP001152523"/>
    </source>
</evidence>
<name>A0AAV0G8Q6_9ASTE</name>
<organism evidence="1 2">
    <name type="scientific">Cuscuta epithymum</name>
    <dbReference type="NCBI Taxonomy" id="186058"/>
    <lineage>
        <taxon>Eukaryota</taxon>
        <taxon>Viridiplantae</taxon>
        <taxon>Streptophyta</taxon>
        <taxon>Embryophyta</taxon>
        <taxon>Tracheophyta</taxon>
        <taxon>Spermatophyta</taxon>
        <taxon>Magnoliopsida</taxon>
        <taxon>eudicotyledons</taxon>
        <taxon>Gunneridae</taxon>
        <taxon>Pentapetalae</taxon>
        <taxon>asterids</taxon>
        <taxon>lamiids</taxon>
        <taxon>Solanales</taxon>
        <taxon>Convolvulaceae</taxon>
        <taxon>Cuscuteae</taxon>
        <taxon>Cuscuta</taxon>
        <taxon>Cuscuta subgen. Cuscuta</taxon>
    </lineage>
</organism>
<evidence type="ECO:0000313" key="1">
    <source>
        <dbReference type="EMBL" id="CAH9144328.1"/>
    </source>
</evidence>
<dbReference type="AlphaFoldDB" id="A0AAV0G8Q6"/>
<dbReference type="Proteomes" id="UP001152523">
    <property type="component" value="Unassembled WGS sequence"/>
</dbReference>
<comment type="caution">
    <text evidence="1">The sequence shown here is derived from an EMBL/GenBank/DDBJ whole genome shotgun (WGS) entry which is preliminary data.</text>
</comment>
<protein>
    <recommendedName>
        <fullName evidence="3">Secreted protein</fullName>
    </recommendedName>
</protein>
<evidence type="ECO:0008006" key="3">
    <source>
        <dbReference type="Google" id="ProtNLM"/>
    </source>
</evidence>
<keyword evidence="2" id="KW-1185">Reference proteome</keyword>
<proteinExistence type="predicted"/>
<sequence length="113" mass="13148">MLLLRSFTPPSPDVRFVSCLLFRRPTSMFLTLLFFFFFSSQLDLILKTDSTPLGSRSRSWSVWVKFQKHFRCSKLLPESVFLEAGGYQLLKTDFDSASSLKKKQKQNQFQTPP</sequence>
<dbReference type="EMBL" id="CAMAPF010001064">
    <property type="protein sequence ID" value="CAH9144328.1"/>
    <property type="molecule type" value="Genomic_DNA"/>
</dbReference>
<accession>A0AAV0G8Q6</accession>